<dbReference type="InterPro" id="IPR003018">
    <property type="entry name" value="GAF"/>
</dbReference>
<dbReference type="PRINTS" id="PR00344">
    <property type="entry name" value="BCTRLSENSOR"/>
</dbReference>
<dbReference type="InterPro" id="IPR011006">
    <property type="entry name" value="CheY-like_superfamily"/>
</dbReference>
<dbReference type="Pfam" id="PF00512">
    <property type="entry name" value="HisKA"/>
    <property type="match status" value="1"/>
</dbReference>
<dbReference type="SUPFAM" id="SSF47384">
    <property type="entry name" value="Homodimeric domain of signal transducing histidine kinase"/>
    <property type="match status" value="1"/>
</dbReference>
<dbReference type="SUPFAM" id="SSF52172">
    <property type="entry name" value="CheY-like"/>
    <property type="match status" value="1"/>
</dbReference>
<dbReference type="GO" id="GO:0000155">
    <property type="term" value="F:phosphorelay sensor kinase activity"/>
    <property type="evidence" value="ECO:0007669"/>
    <property type="project" value="InterPro"/>
</dbReference>
<dbReference type="Pfam" id="PF00072">
    <property type="entry name" value="Response_reg"/>
    <property type="match status" value="1"/>
</dbReference>
<dbReference type="SMART" id="SM00448">
    <property type="entry name" value="REC"/>
    <property type="match status" value="1"/>
</dbReference>
<evidence type="ECO:0000259" key="8">
    <source>
        <dbReference type="PROSITE" id="PS50110"/>
    </source>
</evidence>
<evidence type="ECO:0000256" key="6">
    <source>
        <dbReference type="PROSITE-ProRule" id="PRU00169"/>
    </source>
</evidence>
<dbReference type="SMART" id="SM00065">
    <property type="entry name" value="GAF"/>
    <property type="match status" value="1"/>
</dbReference>
<dbReference type="InterPro" id="IPR029016">
    <property type="entry name" value="GAF-like_dom_sf"/>
</dbReference>
<evidence type="ECO:0000259" key="7">
    <source>
        <dbReference type="PROSITE" id="PS50109"/>
    </source>
</evidence>
<feature type="domain" description="Response regulatory" evidence="8">
    <location>
        <begin position="500"/>
        <end position="615"/>
    </location>
</feature>
<sequence length="620" mass="67889">MVDQQGALTGSSGEAVDSRTLLERLQRSEQVLEQLCAAGVPGVTEDAHAALRQEVSALRQMRAELKMLLDRGALIADTSHKLLNLPPEEMESGIRGALALLGQHVKAQRCYVGLLSDDRSRLLDAYEWCAPGTEPLGLEAFRGRSVEAFAWTLGEFQAGRTVTVTDPSMLPPEATAEHRLFAARRIRAYVNTPLSLGGRLVGWMGFDAVGAPRSWTPEELNLLGVTGSALVTALERKRRDALLLQEKEQEQRARSLGIIAAGLAHEINNPLAYTTGNLEYLKQRMPCAHTPEGLAHECHQVLDEALEGAIRIRRIVSDMGAFSLKDSDEVEAVDLEAVINSTLRMAANQLRHRAQVVRDYEPGMPRVRGSRTKLGQVLLNLVLNAVYAIPEGHFSEHRISLRVRHSAESVVLTLSDTGHGIPPEVLPRIFDPFFTTRRGSGGMGMGLAICRDIVTALGGKIAVRSAPGEGTTVEVHLVPAEQAVPELATRALAPSSSGKRVLVVDDEPRVLDMLKRLLRGHELVTASNGREALERLRADTSFDVILCDLMMPELTGVDVYQAVRERWPGLHERIVFITGGAFTPETQRFLQQVGNRVLTKPFEPAHLRELVTSAAARLPH</sequence>
<feature type="modified residue" description="4-aspartylphosphate" evidence="6">
    <location>
        <position position="548"/>
    </location>
</feature>
<dbReference type="InterPro" id="IPR003594">
    <property type="entry name" value="HATPase_dom"/>
</dbReference>
<dbReference type="PANTHER" id="PTHR43047:SF72">
    <property type="entry name" value="OSMOSENSING HISTIDINE PROTEIN KINASE SLN1"/>
    <property type="match status" value="1"/>
</dbReference>
<keyword evidence="3 6" id="KW-0597">Phosphoprotein</keyword>
<name>A0A848LLF3_9BACT</name>
<dbReference type="RefSeq" id="WP_169347806.1">
    <property type="nucleotide sequence ID" value="NZ_JABBJJ010000141.1"/>
</dbReference>
<comment type="catalytic activity">
    <reaction evidence="1">
        <text>ATP + protein L-histidine = ADP + protein N-phospho-L-histidine.</text>
        <dbReference type="EC" id="2.7.13.3"/>
    </reaction>
</comment>
<dbReference type="PROSITE" id="PS50109">
    <property type="entry name" value="HIS_KIN"/>
    <property type="match status" value="1"/>
</dbReference>
<dbReference type="AlphaFoldDB" id="A0A848LLF3"/>
<dbReference type="Gene3D" id="3.40.50.2300">
    <property type="match status" value="1"/>
</dbReference>
<reference evidence="9 10" key="1">
    <citation type="submission" date="2020-04" db="EMBL/GenBank/DDBJ databases">
        <title>Draft genome of Pyxidicoccus fallax type strain.</title>
        <authorList>
            <person name="Whitworth D.E."/>
        </authorList>
    </citation>
    <scope>NUCLEOTIDE SEQUENCE [LARGE SCALE GENOMIC DNA]</scope>
    <source>
        <strain evidence="9 10">DSM 14698</strain>
    </source>
</reference>
<dbReference type="EC" id="2.7.13.3" evidence="2"/>
<evidence type="ECO:0000256" key="2">
    <source>
        <dbReference type="ARBA" id="ARBA00012438"/>
    </source>
</evidence>
<accession>A0A848LLF3</accession>
<dbReference type="Gene3D" id="3.30.565.10">
    <property type="entry name" value="Histidine kinase-like ATPase, C-terminal domain"/>
    <property type="match status" value="1"/>
</dbReference>
<keyword evidence="4" id="KW-0808">Transferase</keyword>
<dbReference type="PROSITE" id="PS50110">
    <property type="entry name" value="RESPONSE_REGULATORY"/>
    <property type="match status" value="1"/>
</dbReference>
<protein>
    <recommendedName>
        <fullName evidence="2">histidine kinase</fullName>
        <ecNumber evidence="2">2.7.13.3</ecNumber>
    </recommendedName>
</protein>
<dbReference type="PANTHER" id="PTHR43047">
    <property type="entry name" value="TWO-COMPONENT HISTIDINE PROTEIN KINASE"/>
    <property type="match status" value="1"/>
</dbReference>
<dbReference type="Gene3D" id="3.30.450.40">
    <property type="match status" value="1"/>
</dbReference>
<evidence type="ECO:0000256" key="3">
    <source>
        <dbReference type="ARBA" id="ARBA00022553"/>
    </source>
</evidence>
<dbReference type="GO" id="GO:0009927">
    <property type="term" value="F:histidine phosphotransfer kinase activity"/>
    <property type="evidence" value="ECO:0007669"/>
    <property type="project" value="TreeGrafter"/>
</dbReference>
<gene>
    <name evidence="9" type="ORF">HG543_27295</name>
</gene>
<dbReference type="Pfam" id="PF02518">
    <property type="entry name" value="HATPase_c"/>
    <property type="match status" value="1"/>
</dbReference>
<dbReference type="SMART" id="SM00387">
    <property type="entry name" value="HATPase_c"/>
    <property type="match status" value="1"/>
</dbReference>
<dbReference type="EMBL" id="JABBJJ010000141">
    <property type="protein sequence ID" value="NMO18541.1"/>
    <property type="molecule type" value="Genomic_DNA"/>
</dbReference>
<evidence type="ECO:0000313" key="10">
    <source>
        <dbReference type="Proteomes" id="UP000518300"/>
    </source>
</evidence>
<dbReference type="InterPro" id="IPR004358">
    <property type="entry name" value="Sig_transdc_His_kin-like_C"/>
</dbReference>
<dbReference type="Proteomes" id="UP000518300">
    <property type="component" value="Unassembled WGS sequence"/>
</dbReference>
<dbReference type="SUPFAM" id="SSF55781">
    <property type="entry name" value="GAF domain-like"/>
    <property type="match status" value="1"/>
</dbReference>
<feature type="domain" description="Histidine kinase" evidence="7">
    <location>
        <begin position="262"/>
        <end position="481"/>
    </location>
</feature>
<dbReference type="GO" id="GO:0005886">
    <property type="term" value="C:plasma membrane"/>
    <property type="evidence" value="ECO:0007669"/>
    <property type="project" value="TreeGrafter"/>
</dbReference>
<keyword evidence="5" id="KW-0418">Kinase</keyword>
<comment type="caution">
    <text evidence="9">The sequence shown here is derived from an EMBL/GenBank/DDBJ whole genome shotgun (WGS) entry which is preliminary data.</text>
</comment>
<dbReference type="InterPro" id="IPR005467">
    <property type="entry name" value="His_kinase_dom"/>
</dbReference>
<dbReference type="InterPro" id="IPR003661">
    <property type="entry name" value="HisK_dim/P_dom"/>
</dbReference>
<organism evidence="9 10">
    <name type="scientific">Pyxidicoccus fallax</name>
    <dbReference type="NCBI Taxonomy" id="394095"/>
    <lineage>
        <taxon>Bacteria</taxon>
        <taxon>Pseudomonadati</taxon>
        <taxon>Myxococcota</taxon>
        <taxon>Myxococcia</taxon>
        <taxon>Myxococcales</taxon>
        <taxon>Cystobacterineae</taxon>
        <taxon>Myxococcaceae</taxon>
        <taxon>Pyxidicoccus</taxon>
    </lineage>
</organism>
<dbReference type="InterPro" id="IPR036097">
    <property type="entry name" value="HisK_dim/P_sf"/>
</dbReference>
<evidence type="ECO:0000256" key="5">
    <source>
        <dbReference type="ARBA" id="ARBA00022777"/>
    </source>
</evidence>
<dbReference type="InterPro" id="IPR001789">
    <property type="entry name" value="Sig_transdc_resp-reg_receiver"/>
</dbReference>
<keyword evidence="10" id="KW-1185">Reference proteome</keyword>
<dbReference type="InterPro" id="IPR036890">
    <property type="entry name" value="HATPase_C_sf"/>
</dbReference>
<dbReference type="CDD" id="cd00082">
    <property type="entry name" value="HisKA"/>
    <property type="match status" value="1"/>
</dbReference>
<evidence type="ECO:0000256" key="4">
    <source>
        <dbReference type="ARBA" id="ARBA00022679"/>
    </source>
</evidence>
<dbReference type="SUPFAM" id="SSF55874">
    <property type="entry name" value="ATPase domain of HSP90 chaperone/DNA topoisomerase II/histidine kinase"/>
    <property type="match status" value="1"/>
</dbReference>
<dbReference type="SMART" id="SM00388">
    <property type="entry name" value="HisKA"/>
    <property type="match status" value="1"/>
</dbReference>
<dbReference type="Pfam" id="PF01590">
    <property type="entry name" value="GAF"/>
    <property type="match status" value="1"/>
</dbReference>
<dbReference type="Gene3D" id="1.10.287.130">
    <property type="match status" value="1"/>
</dbReference>
<evidence type="ECO:0000256" key="1">
    <source>
        <dbReference type="ARBA" id="ARBA00000085"/>
    </source>
</evidence>
<proteinExistence type="predicted"/>
<evidence type="ECO:0000313" key="9">
    <source>
        <dbReference type="EMBL" id="NMO18541.1"/>
    </source>
</evidence>